<dbReference type="Proteomes" id="UP001189429">
    <property type="component" value="Unassembled WGS sequence"/>
</dbReference>
<feature type="region of interest" description="Disordered" evidence="1">
    <location>
        <begin position="333"/>
        <end position="379"/>
    </location>
</feature>
<dbReference type="EMBL" id="CAUYUJ010022526">
    <property type="protein sequence ID" value="CAK0911134.1"/>
    <property type="molecule type" value="Genomic_DNA"/>
</dbReference>
<protein>
    <submittedName>
        <fullName evidence="2">Uncharacterized protein</fullName>
    </submittedName>
</protein>
<name>A0ABN9YE79_9DINO</name>
<keyword evidence="3" id="KW-1185">Reference proteome</keyword>
<organism evidence="2 3">
    <name type="scientific">Prorocentrum cordatum</name>
    <dbReference type="NCBI Taxonomy" id="2364126"/>
    <lineage>
        <taxon>Eukaryota</taxon>
        <taxon>Sar</taxon>
        <taxon>Alveolata</taxon>
        <taxon>Dinophyceae</taxon>
        <taxon>Prorocentrales</taxon>
        <taxon>Prorocentraceae</taxon>
        <taxon>Prorocentrum</taxon>
    </lineage>
</organism>
<evidence type="ECO:0000313" key="2">
    <source>
        <dbReference type="EMBL" id="CAK0911134.1"/>
    </source>
</evidence>
<reference evidence="2" key="1">
    <citation type="submission" date="2023-10" db="EMBL/GenBank/DDBJ databases">
        <authorList>
            <person name="Chen Y."/>
            <person name="Shah S."/>
            <person name="Dougan E. K."/>
            <person name="Thang M."/>
            <person name="Chan C."/>
        </authorList>
    </citation>
    <scope>NUCLEOTIDE SEQUENCE [LARGE SCALE GENOMIC DNA]</scope>
</reference>
<accession>A0ABN9YE79</accession>
<evidence type="ECO:0000256" key="1">
    <source>
        <dbReference type="SAM" id="MobiDB-lite"/>
    </source>
</evidence>
<proteinExistence type="predicted"/>
<gene>
    <name evidence="2" type="ORF">PCOR1329_LOCUS85106</name>
</gene>
<comment type="caution">
    <text evidence="2">The sequence shown here is derived from an EMBL/GenBank/DDBJ whole genome shotgun (WGS) entry which is preliminary data.</text>
</comment>
<evidence type="ECO:0000313" key="3">
    <source>
        <dbReference type="Proteomes" id="UP001189429"/>
    </source>
</evidence>
<feature type="compositionally biased region" description="Basic and acidic residues" evidence="1">
    <location>
        <begin position="333"/>
        <end position="348"/>
    </location>
</feature>
<sequence length="1096" mass="121547">MSLDIPERQILVHYPDDGFPYHHRVLLVSLGRARWIWSTPDLSVRAVDLSDRALVNSMIPLARASTYTPGLHVYGFDNPITPRDLARIRAEGRALGDLLSSARDPAAPMSAAGADVVYMYSDPSCLFFAEEVNNRLLGNRAEAVVMGSKALVRRGLEWTTAERVSADNKLCWVLEKLGGESLDSRLLSRMLGPNAQTSTAPLSEVVTLLKQSMRAVGTPSERGQSFLELAEIVAASGQEFGTYAVFWECANRQDGVQAIPVMHRHLLMFLHMMVSYDKLKLCNLAAAEFAARRVLMIHSGLILGARFDMEMARMRRTQAQIMMIDRLLREELRDSKRQKTSNKDKNKSGGDAGAGLASDIDDGVHAPEPTSRDVFPVPCVGDRRDAPSMGILPRHVAACDRRFAEVVGSLNALAVARAGVRPKPVGAVVGPDAQPMAADPWNWIFRIPTDENRIAEEATIKPYLDPVLRDPRHMGALVHKLNDAGMLSFRRRARCFVVAFTVIKKDGCHLRLVLDCRPANALRRAPPVSQLATASALAGLVLRGGETLAAEHDAAGRPLDMHFSGADLTDGYFQFEFEEVAGYFCLAHRVKASDFGVKTVFDDDRRCWDSVSADEMLWTCVKVIPMGWTWSLFFCHSALTDVQVCAEMRRRGHGDRDAVDARVLRDRQPPPILQPGLPILAPYVDNAFLICWNQEDAEDCFRYLLEELERRGFVWRDEIRAERDVVQVGLRLRGGSHPIVAHMSERTWRLYCALHAAIRCRRFSDRQVRRLVGHLVNHFMLFPPFMPVLHKVWRWLTDDADQVSVLAPTVIGELQTAAGLVLVTKHQMRLRTATTVFCSDSSGKGYALHVGHSQSAKSWEYAQDCDDDTATGPSSIAAGSMSLAPALEEELGFTEVGAADLTSTSWRAGSSRVASQHATVTLDTRAVPELAAVYSDRLRWRRVVVGAWCRADAIHNKEARAALLGLRRYTRSPWNWGAEALSVGDNLSEIRQELFREPADFGGDDSRLADRGLLTAGEALGGAPCGRVSEAGGVATSQIEIEFEPPSLLAWVQDRRRSMTRHYAIDFHKWAGSFEGRFEGGDDFIGSAELSWAPRR</sequence>